<dbReference type="CDD" id="cd17470">
    <property type="entry name" value="T3SS_Flik_C"/>
    <property type="match status" value="1"/>
</dbReference>
<feature type="compositionally biased region" description="Low complexity" evidence="1">
    <location>
        <begin position="573"/>
        <end position="596"/>
    </location>
</feature>
<feature type="compositionally biased region" description="Basic and acidic residues" evidence="1">
    <location>
        <begin position="602"/>
        <end position="617"/>
    </location>
</feature>
<evidence type="ECO:0000256" key="1">
    <source>
        <dbReference type="SAM" id="MobiDB-lite"/>
    </source>
</evidence>
<feature type="compositionally biased region" description="Low complexity" evidence="1">
    <location>
        <begin position="656"/>
        <end position="671"/>
    </location>
</feature>
<dbReference type="Gene3D" id="3.30.750.140">
    <property type="match status" value="1"/>
</dbReference>
<feature type="compositionally biased region" description="Basic and acidic residues" evidence="1">
    <location>
        <begin position="532"/>
        <end position="544"/>
    </location>
</feature>
<feature type="domain" description="Flagellar hook-length control protein-like C-terminal" evidence="2">
    <location>
        <begin position="692"/>
        <end position="764"/>
    </location>
</feature>
<feature type="compositionally biased region" description="Basic and acidic residues" evidence="1">
    <location>
        <begin position="503"/>
        <end position="515"/>
    </location>
</feature>
<gene>
    <name evidence="3" type="ORF">CVV64_06345</name>
</gene>
<dbReference type="Proteomes" id="UP000233256">
    <property type="component" value="Unassembled WGS sequence"/>
</dbReference>
<dbReference type="Pfam" id="PF02120">
    <property type="entry name" value="Flg_hook"/>
    <property type="match status" value="1"/>
</dbReference>
<evidence type="ECO:0000313" key="3">
    <source>
        <dbReference type="EMBL" id="PKK91382.1"/>
    </source>
</evidence>
<feature type="region of interest" description="Disordered" evidence="1">
    <location>
        <begin position="148"/>
        <end position="193"/>
    </location>
</feature>
<proteinExistence type="predicted"/>
<feature type="region of interest" description="Disordered" evidence="1">
    <location>
        <begin position="656"/>
        <end position="676"/>
    </location>
</feature>
<evidence type="ECO:0000259" key="2">
    <source>
        <dbReference type="Pfam" id="PF02120"/>
    </source>
</evidence>
<sequence>MIIFENGRETFVSRLFFVSLSLFVQKTLKYFPSLPIREMCPFCQIESERVEKMKLWDYMDSQSLSGAGNNLSSLQRFAGNGSAGAAFLEVFQDLNQQIMNSGSPAIADFRAENFSGSKVDESVSGNSFGFPEGRNKVRTTEKSAWIRDDSKTSSMAESKSDDFSRVADKRTEPSAAESGESLDEESGENSVVSRITSRLEALLQLMEKAQLDRKNSSDDEDLEEMVRKIASILESLGAITEQIQPAPEDDNWSNWTGIVQEIGGIGADFFSFGSDVATEIQIPESGLQIDPASEVTGQMETSQADQSSGSKQGFSEVFSELKTLLDAIEATVSNESGTEVMVKTTAGLKSPATVSPVMVDMMDELNVFSVDAAGGSEGSGLNALSGSGSNSPWILASLGLVAEGNDSSAELSAQGAEALEKFDSILENLVNKLTEEVSRDEGLTIDAASLSGEDSAPVVEQGSLELDAADQSSKVLGELISGEDLAVTDSGESEMQVEAEEGSETKISRDVKTEQADTDSGAGKRSPGEAIGEVKQEGRGHESRTVQNSVEKAASVTDQDSQAMTGIAAEANGSAQTSGTGTATGSSVIAGSTSAAMATESEGFRIHSGSSREEKGDASGNSMNFGSDGKSQRSSGSSEQSNVAVPVDFKDLLSSAKSSSTQSAQAGAQSLRADPQEIISQIMDKAKLVSTRESSSVTIALRPENLGKVEFELVFRDGIVTARFVTESNQVKELLESNMDHLRDSLQKAGIEVGGMDVSVGQERSGSSSGTGESWSSSGRPSVQQPTESVETQTGDSVNIRVHDGLLDIVA</sequence>
<organism evidence="3 4">
    <name type="scientific">Candidatus Wallbacteria bacterium HGW-Wallbacteria-1</name>
    <dbReference type="NCBI Taxonomy" id="2013854"/>
    <lineage>
        <taxon>Bacteria</taxon>
        <taxon>Candidatus Walliibacteriota</taxon>
    </lineage>
</organism>
<feature type="compositionally biased region" description="Polar residues" evidence="1">
    <location>
        <begin position="780"/>
        <end position="797"/>
    </location>
</feature>
<feature type="compositionally biased region" description="Acidic residues" evidence="1">
    <location>
        <begin position="491"/>
        <end position="502"/>
    </location>
</feature>
<feature type="compositionally biased region" description="Polar residues" evidence="1">
    <location>
        <begin position="545"/>
        <end position="564"/>
    </location>
</feature>
<dbReference type="InterPro" id="IPR021136">
    <property type="entry name" value="Flagellar_hook_control-like_C"/>
</dbReference>
<comment type="caution">
    <text evidence="3">The sequence shown here is derived from an EMBL/GenBank/DDBJ whole genome shotgun (WGS) entry which is preliminary data.</text>
</comment>
<evidence type="ECO:0000313" key="4">
    <source>
        <dbReference type="Proteomes" id="UP000233256"/>
    </source>
</evidence>
<feature type="compositionally biased region" description="Low complexity" evidence="1">
    <location>
        <begin position="765"/>
        <end position="779"/>
    </location>
</feature>
<accession>A0A2N1PSY3</accession>
<reference evidence="3 4" key="1">
    <citation type="journal article" date="2017" name="ISME J.">
        <title>Potential for microbial H2 and metal transformations associated with novel bacteria and archaea in deep terrestrial subsurface sediments.</title>
        <authorList>
            <person name="Hernsdorf A.W."/>
            <person name="Amano Y."/>
            <person name="Miyakawa K."/>
            <person name="Ise K."/>
            <person name="Suzuki Y."/>
            <person name="Anantharaman K."/>
            <person name="Probst A."/>
            <person name="Burstein D."/>
            <person name="Thomas B.C."/>
            <person name="Banfield J.F."/>
        </authorList>
    </citation>
    <scope>NUCLEOTIDE SEQUENCE [LARGE SCALE GENOMIC DNA]</scope>
    <source>
        <strain evidence="3">HGW-Wallbacteria-1</strain>
    </source>
</reference>
<protein>
    <recommendedName>
        <fullName evidence="2">Flagellar hook-length control protein-like C-terminal domain-containing protein</fullName>
    </recommendedName>
</protein>
<dbReference type="InterPro" id="IPR038610">
    <property type="entry name" value="FliK-like_C_sf"/>
</dbReference>
<dbReference type="EMBL" id="PGXC01000003">
    <property type="protein sequence ID" value="PKK91382.1"/>
    <property type="molecule type" value="Genomic_DNA"/>
</dbReference>
<feature type="compositionally biased region" description="Basic and acidic residues" evidence="1">
    <location>
        <begin position="158"/>
        <end position="172"/>
    </location>
</feature>
<feature type="region of interest" description="Disordered" evidence="1">
    <location>
        <begin position="757"/>
        <end position="797"/>
    </location>
</feature>
<name>A0A2N1PSY3_9BACT</name>
<dbReference type="AlphaFoldDB" id="A0A2N1PSY3"/>
<feature type="region of interest" description="Disordered" evidence="1">
    <location>
        <begin position="483"/>
        <end position="644"/>
    </location>
</feature>
<feature type="compositionally biased region" description="Low complexity" evidence="1">
    <location>
        <begin position="626"/>
        <end position="641"/>
    </location>
</feature>